<keyword evidence="6" id="KW-0560">Oxidoreductase</keyword>
<dbReference type="GO" id="GO:0106140">
    <property type="term" value="F:P-TEFb complex binding"/>
    <property type="evidence" value="ECO:0007669"/>
    <property type="project" value="TreeGrafter"/>
</dbReference>
<keyword evidence="10" id="KW-0539">Nucleus</keyword>
<evidence type="ECO:0000256" key="10">
    <source>
        <dbReference type="ARBA" id="ARBA00023242"/>
    </source>
</evidence>
<dbReference type="PROSITE" id="PS51184">
    <property type="entry name" value="JMJC"/>
    <property type="match status" value="1"/>
</dbReference>
<proteinExistence type="inferred from homology"/>
<name>A0A8H7Q0G7_9FUNG</name>
<evidence type="ECO:0000256" key="4">
    <source>
        <dbReference type="ARBA" id="ARBA00022853"/>
    </source>
</evidence>
<dbReference type="GO" id="GO:0005634">
    <property type="term" value="C:nucleus"/>
    <property type="evidence" value="ECO:0007669"/>
    <property type="project" value="UniProtKB-SubCell"/>
</dbReference>
<feature type="compositionally biased region" description="Basic and acidic residues" evidence="12">
    <location>
        <begin position="10"/>
        <end position="23"/>
    </location>
</feature>
<comment type="similarity">
    <text evidence="11">Belongs to the JMJD6 family.</text>
</comment>
<dbReference type="OrthoDB" id="424465at2759"/>
<comment type="subcellular location">
    <subcellularLocation>
        <location evidence="2">Nucleus</location>
    </subcellularLocation>
</comment>
<gene>
    <name evidence="14" type="ORF">INT44_008833</name>
</gene>
<feature type="compositionally biased region" description="Low complexity" evidence="12">
    <location>
        <begin position="173"/>
        <end position="188"/>
    </location>
</feature>
<evidence type="ECO:0000256" key="5">
    <source>
        <dbReference type="ARBA" id="ARBA00022964"/>
    </source>
</evidence>
<dbReference type="InterPro" id="IPR003347">
    <property type="entry name" value="JmjC_dom"/>
</dbReference>
<evidence type="ECO:0000259" key="13">
    <source>
        <dbReference type="PROSITE" id="PS51184"/>
    </source>
</evidence>
<evidence type="ECO:0000313" key="15">
    <source>
        <dbReference type="Proteomes" id="UP000612746"/>
    </source>
</evidence>
<feature type="region of interest" description="Disordered" evidence="12">
    <location>
        <begin position="1"/>
        <end position="23"/>
    </location>
</feature>
<evidence type="ECO:0000256" key="9">
    <source>
        <dbReference type="ARBA" id="ARBA00023163"/>
    </source>
</evidence>
<dbReference type="GO" id="GO:0046872">
    <property type="term" value="F:metal ion binding"/>
    <property type="evidence" value="ECO:0007669"/>
    <property type="project" value="UniProtKB-KW"/>
</dbReference>
<evidence type="ECO:0000256" key="3">
    <source>
        <dbReference type="ARBA" id="ARBA00022723"/>
    </source>
</evidence>
<feature type="region of interest" description="Disordered" evidence="12">
    <location>
        <begin position="402"/>
        <end position="442"/>
    </location>
</feature>
<keyword evidence="8" id="KW-0805">Transcription regulation</keyword>
<evidence type="ECO:0000256" key="6">
    <source>
        <dbReference type="ARBA" id="ARBA00023002"/>
    </source>
</evidence>
<keyword evidence="15" id="KW-1185">Reference proteome</keyword>
<dbReference type="GO" id="GO:0033749">
    <property type="term" value="F:histone H4R3 demethylase activity"/>
    <property type="evidence" value="ECO:0007669"/>
    <property type="project" value="TreeGrafter"/>
</dbReference>
<keyword evidence="9" id="KW-0804">Transcription</keyword>
<reference evidence="14" key="1">
    <citation type="submission" date="2020-12" db="EMBL/GenBank/DDBJ databases">
        <title>Metabolic potential, ecology and presence of endohyphal bacteria is reflected in genomic diversity of Mucoromycotina.</title>
        <authorList>
            <person name="Muszewska A."/>
            <person name="Okrasinska A."/>
            <person name="Steczkiewicz K."/>
            <person name="Drgas O."/>
            <person name="Orlowska M."/>
            <person name="Perlinska-Lenart U."/>
            <person name="Aleksandrzak-Piekarczyk T."/>
            <person name="Szatraj K."/>
            <person name="Zielenkiewicz U."/>
            <person name="Pilsyk S."/>
            <person name="Malc E."/>
            <person name="Mieczkowski P."/>
            <person name="Kruszewska J.S."/>
            <person name="Biernat P."/>
            <person name="Pawlowska J."/>
        </authorList>
    </citation>
    <scope>NUCLEOTIDE SEQUENCE</scope>
    <source>
        <strain evidence="14">WA0000051536</strain>
    </source>
</reference>
<keyword evidence="4" id="KW-0156">Chromatin regulator</keyword>
<feature type="region of interest" description="Disordered" evidence="12">
    <location>
        <begin position="165"/>
        <end position="198"/>
    </location>
</feature>
<feature type="compositionally biased region" description="Low complexity" evidence="12">
    <location>
        <begin position="407"/>
        <end position="433"/>
    </location>
</feature>
<evidence type="ECO:0000256" key="2">
    <source>
        <dbReference type="ARBA" id="ARBA00004123"/>
    </source>
</evidence>
<dbReference type="InterPro" id="IPR050910">
    <property type="entry name" value="JMJD6_ArgDemeth/LysHydrox"/>
</dbReference>
<evidence type="ECO:0000256" key="8">
    <source>
        <dbReference type="ARBA" id="ARBA00023015"/>
    </source>
</evidence>
<dbReference type="EMBL" id="JAEPRA010000006">
    <property type="protein sequence ID" value="KAG2183822.1"/>
    <property type="molecule type" value="Genomic_DNA"/>
</dbReference>
<dbReference type="Pfam" id="PF02373">
    <property type="entry name" value="JmjC"/>
    <property type="match status" value="1"/>
</dbReference>
<keyword evidence="5" id="KW-0223">Dioxygenase</keyword>
<dbReference type="PANTHER" id="PTHR12480">
    <property type="entry name" value="ARGININE DEMETHYLASE AND LYSYL-HYDROXYLASE JMJD"/>
    <property type="match status" value="1"/>
</dbReference>
<evidence type="ECO:0000256" key="7">
    <source>
        <dbReference type="ARBA" id="ARBA00023004"/>
    </source>
</evidence>
<dbReference type="SUPFAM" id="SSF51197">
    <property type="entry name" value="Clavaminate synthase-like"/>
    <property type="match status" value="1"/>
</dbReference>
<feature type="domain" description="JmjC" evidence="13">
    <location>
        <begin position="199"/>
        <end position="367"/>
    </location>
</feature>
<organism evidence="14 15">
    <name type="scientific">Umbelopsis vinacea</name>
    <dbReference type="NCBI Taxonomy" id="44442"/>
    <lineage>
        <taxon>Eukaryota</taxon>
        <taxon>Fungi</taxon>
        <taxon>Fungi incertae sedis</taxon>
        <taxon>Mucoromycota</taxon>
        <taxon>Mucoromycotina</taxon>
        <taxon>Umbelopsidomycetes</taxon>
        <taxon>Umbelopsidales</taxon>
        <taxon>Umbelopsidaceae</taxon>
        <taxon>Umbelopsis</taxon>
    </lineage>
</organism>
<evidence type="ECO:0000256" key="11">
    <source>
        <dbReference type="ARBA" id="ARBA00038068"/>
    </source>
</evidence>
<comment type="caution">
    <text evidence="14">The sequence shown here is derived from an EMBL/GenBank/DDBJ whole genome shotgun (WGS) entry which is preliminary data.</text>
</comment>
<comment type="cofactor">
    <cofactor evidence="1">
        <name>Fe(2+)</name>
        <dbReference type="ChEBI" id="CHEBI:29033"/>
    </cofactor>
</comment>
<evidence type="ECO:0000313" key="14">
    <source>
        <dbReference type="EMBL" id="KAG2183822.1"/>
    </source>
</evidence>
<dbReference type="GO" id="GO:0005737">
    <property type="term" value="C:cytoplasm"/>
    <property type="evidence" value="ECO:0007669"/>
    <property type="project" value="TreeGrafter"/>
</dbReference>
<keyword evidence="3" id="KW-0479">Metal-binding</keyword>
<evidence type="ECO:0000256" key="12">
    <source>
        <dbReference type="SAM" id="MobiDB-lite"/>
    </source>
</evidence>
<dbReference type="AlphaFoldDB" id="A0A8H7Q0G7"/>
<sequence length="463" mass="53001">MVMAMPSVKESTKRKATSDKKASSKTLHIERRLTRAKVKARSELDLFEWNKWRFAKQDFWIDPIVDTVDRIDGLTVPKEEFIEKYERPELPVVILNLTKKWPAEQRWNREYLIKQYGSQTFKVGEDDDENNVYLKMKHFFHYIDTESQVDDSPLYIFDSGFEKWGRGKKKSKSSTVTKSSTSSESSGRPSKRSKIEKEKKRKTLLIDYTVPDYFSDDLFHFTGARRRPPYKWFVMGDARSGTGIHTDPLGTSAWNALLKGHKRWAMFPPGTPKEIVDPPMKPYDHEAVSWFATVFPKFTKRDDPTDPRSLGEKLGMVQVLQRPGETIFVPTGWAHVVMNLDFTVAITQNFCSVTNLENVYLAARHSRPKLTAKLYRELAKRGETDPSFKALVDKLDELKFVPRVPPSSDGSSSSSTSSSSSSSSESDSVAVSDTDSDTDLEDGTCMCRKCKLRKKKEAKRKQK</sequence>
<evidence type="ECO:0000256" key="1">
    <source>
        <dbReference type="ARBA" id="ARBA00001954"/>
    </source>
</evidence>
<protein>
    <recommendedName>
        <fullName evidence="13">JmjC domain-containing protein</fullName>
    </recommendedName>
</protein>
<dbReference type="Proteomes" id="UP000612746">
    <property type="component" value="Unassembled WGS sequence"/>
</dbReference>
<dbReference type="Gene3D" id="2.60.120.650">
    <property type="entry name" value="Cupin"/>
    <property type="match status" value="1"/>
</dbReference>
<keyword evidence="7" id="KW-0408">Iron</keyword>
<dbReference type="SMART" id="SM00558">
    <property type="entry name" value="JmjC"/>
    <property type="match status" value="1"/>
</dbReference>
<accession>A0A8H7Q0G7</accession>
<dbReference type="PANTHER" id="PTHR12480:SF32">
    <property type="entry name" value="BIFUNCTIONAL ARGININE DEMETHYLASE AND LYSYL-HYDROXYLASE JMJD6"/>
    <property type="match status" value="1"/>
</dbReference>